<reference evidence="2 3" key="1">
    <citation type="submission" date="2020-10" db="EMBL/GenBank/DDBJ databases">
        <title>Phylogeny of dyella-like bacteria.</title>
        <authorList>
            <person name="Fu J."/>
        </authorList>
    </citation>
    <scope>NUCLEOTIDE SEQUENCE [LARGE SCALE GENOMIC DNA]</scope>
    <source>
        <strain evidence="2 3">THG-B117</strain>
    </source>
</reference>
<evidence type="ECO:0008006" key="4">
    <source>
        <dbReference type="Google" id="ProtNLM"/>
    </source>
</evidence>
<feature type="transmembrane region" description="Helical" evidence="1">
    <location>
        <begin position="58"/>
        <end position="83"/>
    </location>
</feature>
<gene>
    <name evidence="2" type="ORF">ISP20_21385</name>
</gene>
<name>A0ABS2JXI0_9GAMM</name>
<keyword evidence="1" id="KW-1133">Transmembrane helix</keyword>
<evidence type="ECO:0000313" key="3">
    <source>
        <dbReference type="Proteomes" id="UP001430065"/>
    </source>
</evidence>
<protein>
    <recommendedName>
        <fullName evidence="4">Transmembrane protein</fullName>
    </recommendedName>
</protein>
<proteinExistence type="predicted"/>
<keyword evidence="3" id="KW-1185">Reference proteome</keyword>
<dbReference type="Proteomes" id="UP001430065">
    <property type="component" value="Unassembled WGS sequence"/>
</dbReference>
<feature type="transmembrane region" description="Helical" evidence="1">
    <location>
        <begin position="12"/>
        <end position="38"/>
    </location>
</feature>
<evidence type="ECO:0000313" key="2">
    <source>
        <dbReference type="EMBL" id="MBM7123727.1"/>
    </source>
</evidence>
<dbReference type="RefSeq" id="WP_204638239.1">
    <property type="nucleotide sequence ID" value="NZ_JADIKC010000020.1"/>
</dbReference>
<sequence length="91" mass="10145">MLNRKRTQKWLILAMAGMLIFAAIFWVYAVSGFSLSYAACDGTFALDSKLARCGRPVVFLWLFWVCFAAGISCGLAALARALLARRKQHQN</sequence>
<keyword evidence="1" id="KW-0472">Membrane</keyword>
<dbReference type="EMBL" id="JADIKC010000020">
    <property type="protein sequence ID" value="MBM7123727.1"/>
    <property type="molecule type" value="Genomic_DNA"/>
</dbReference>
<comment type="caution">
    <text evidence="2">The sequence shown here is derived from an EMBL/GenBank/DDBJ whole genome shotgun (WGS) entry which is preliminary data.</text>
</comment>
<evidence type="ECO:0000256" key="1">
    <source>
        <dbReference type="SAM" id="Phobius"/>
    </source>
</evidence>
<organism evidence="2 3">
    <name type="scientific">Dyella kyungheensis</name>
    <dbReference type="NCBI Taxonomy" id="1242174"/>
    <lineage>
        <taxon>Bacteria</taxon>
        <taxon>Pseudomonadati</taxon>
        <taxon>Pseudomonadota</taxon>
        <taxon>Gammaproteobacteria</taxon>
        <taxon>Lysobacterales</taxon>
        <taxon>Rhodanobacteraceae</taxon>
        <taxon>Dyella</taxon>
    </lineage>
</organism>
<keyword evidence="1" id="KW-0812">Transmembrane</keyword>
<accession>A0ABS2JXI0</accession>